<sequence>MLPASTAPDRRSAIKSRHRQAIVNACAALLSERRGTDFSVDELAQRADVSRRTVFNHFASLDDVVTEVGTDVVASSLMLPEGTAPEGYSPLDDLVDLVSSPRFIEAVSYLTQVLGRADSRSSPQQAIMAFRSVTMAGDQVMAALAARHPEADPEDIQLLVGTFAGGISVLYERWCAQTGAVDSPESRTAWIELLQRLVTALRTGTGAGTPPGRS</sequence>
<feature type="DNA-binding region" description="H-T-H motif" evidence="4">
    <location>
        <begin position="39"/>
        <end position="58"/>
    </location>
</feature>
<keyword evidence="2 4" id="KW-0238">DNA-binding</keyword>
<keyword evidence="7" id="KW-1185">Reference proteome</keyword>
<reference evidence="6 7" key="1">
    <citation type="journal article" date="2019" name="Int. J. Syst. Evol. Microbiol.">
        <title>The Global Catalogue of Microorganisms (GCM) 10K type strain sequencing project: providing services to taxonomists for standard genome sequencing and annotation.</title>
        <authorList>
            <consortium name="The Broad Institute Genomics Platform"/>
            <consortium name="The Broad Institute Genome Sequencing Center for Infectious Disease"/>
            <person name="Wu L."/>
            <person name="Ma J."/>
        </authorList>
    </citation>
    <scope>NUCLEOTIDE SEQUENCE [LARGE SCALE GENOMIC DNA]</scope>
    <source>
        <strain evidence="6 7">JCM 13316</strain>
    </source>
</reference>
<protein>
    <recommendedName>
        <fullName evidence="5">HTH tetR-type domain-containing protein</fullName>
    </recommendedName>
</protein>
<keyword evidence="1" id="KW-0805">Transcription regulation</keyword>
<dbReference type="PROSITE" id="PS50977">
    <property type="entry name" value="HTH_TETR_2"/>
    <property type="match status" value="1"/>
</dbReference>
<dbReference type="RefSeq" id="WP_152225388.1">
    <property type="nucleotide sequence ID" value="NZ_BAAALV010000002.1"/>
</dbReference>
<evidence type="ECO:0000313" key="6">
    <source>
        <dbReference type="EMBL" id="GAA1907869.1"/>
    </source>
</evidence>
<dbReference type="InterPro" id="IPR009057">
    <property type="entry name" value="Homeodomain-like_sf"/>
</dbReference>
<evidence type="ECO:0000256" key="1">
    <source>
        <dbReference type="ARBA" id="ARBA00023015"/>
    </source>
</evidence>
<dbReference type="Gene3D" id="1.10.357.10">
    <property type="entry name" value="Tetracycline Repressor, domain 2"/>
    <property type="match status" value="1"/>
</dbReference>
<dbReference type="Proteomes" id="UP001500784">
    <property type="component" value="Unassembled WGS sequence"/>
</dbReference>
<organism evidence="6 7">
    <name type="scientific">Arthrobacter gandavensis</name>
    <dbReference type="NCBI Taxonomy" id="169960"/>
    <lineage>
        <taxon>Bacteria</taxon>
        <taxon>Bacillati</taxon>
        <taxon>Actinomycetota</taxon>
        <taxon>Actinomycetes</taxon>
        <taxon>Micrococcales</taxon>
        <taxon>Micrococcaceae</taxon>
        <taxon>Arthrobacter</taxon>
    </lineage>
</organism>
<accession>A0ABN2NZU5</accession>
<feature type="domain" description="HTH tetR-type" evidence="5">
    <location>
        <begin position="16"/>
        <end position="76"/>
    </location>
</feature>
<gene>
    <name evidence="6" type="ORF">GCM10009688_09880</name>
</gene>
<evidence type="ECO:0000313" key="7">
    <source>
        <dbReference type="Proteomes" id="UP001500784"/>
    </source>
</evidence>
<comment type="caution">
    <text evidence="6">The sequence shown here is derived from an EMBL/GenBank/DDBJ whole genome shotgun (WGS) entry which is preliminary data.</text>
</comment>
<proteinExistence type="predicted"/>
<keyword evidence="3" id="KW-0804">Transcription</keyword>
<dbReference type="PANTHER" id="PTHR30055">
    <property type="entry name" value="HTH-TYPE TRANSCRIPTIONAL REGULATOR RUTR"/>
    <property type="match status" value="1"/>
</dbReference>
<dbReference type="SUPFAM" id="SSF46689">
    <property type="entry name" value="Homeodomain-like"/>
    <property type="match status" value="1"/>
</dbReference>
<evidence type="ECO:0000256" key="4">
    <source>
        <dbReference type="PROSITE-ProRule" id="PRU00335"/>
    </source>
</evidence>
<evidence type="ECO:0000256" key="3">
    <source>
        <dbReference type="ARBA" id="ARBA00023163"/>
    </source>
</evidence>
<evidence type="ECO:0000259" key="5">
    <source>
        <dbReference type="PROSITE" id="PS50977"/>
    </source>
</evidence>
<dbReference type="Pfam" id="PF00440">
    <property type="entry name" value="TetR_N"/>
    <property type="match status" value="1"/>
</dbReference>
<dbReference type="InterPro" id="IPR001647">
    <property type="entry name" value="HTH_TetR"/>
</dbReference>
<evidence type="ECO:0000256" key="2">
    <source>
        <dbReference type="ARBA" id="ARBA00023125"/>
    </source>
</evidence>
<dbReference type="PANTHER" id="PTHR30055:SF234">
    <property type="entry name" value="HTH-TYPE TRANSCRIPTIONAL REGULATOR BETI"/>
    <property type="match status" value="1"/>
</dbReference>
<name>A0ABN2NZU5_9MICC</name>
<dbReference type="EMBL" id="BAAALV010000002">
    <property type="protein sequence ID" value="GAA1907869.1"/>
    <property type="molecule type" value="Genomic_DNA"/>
</dbReference>
<dbReference type="InterPro" id="IPR050109">
    <property type="entry name" value="HTH-type_TetR-like_transc_reg"/>
</dbReference>